<dbReference type="EMBL" id="GU568020">
    <property type="protein sequence ID" value="ADI23669.1"/>
    <property type="molecule type" value="Genomic_DNA"/>
</dbReference>
<dbReference type="PROSITE" id="PS51257">
    <property type="entry name" value="PROKAR_LIPOPROTEIN"/>
    <property type="match status" value="1"/>
</dbReference>
<sequence length="407" mass="43953">MSRRGGAVALGGFVIVAIGACEPAPQAGGASVRDSLGVRIVDHGDIDISALPQWSLEVKPVVSIGVAEGDDAYQLFGVIDAHRSGDGSIAVVDRSRSLRVFDSLGVHVWTTGRRGDGPGEFGWPQMVTELSGDSLLVWDVAHSRLTVFSADGALERTSTVSDLLGDSPSLGLGASGRLLNEHRVSERTLVDGRPVISTDSEVVLLDVSGGEVTFVGREFLVAQFEDRDGNFGPATFAVPSVFALAPGGYWYGNTQDHEVRRVTTSGLETVLRWVGSDRAISEADYQALLHLWAGGSAATLGLERSMREYGRSMPRAKRFPAYAELRTDGIDRLWVRDYVRAYADDGTRRWTVFSADGTGVVARLFHSASFRPVRIGADWILGVETDEFDVERVVLREIVLGSERDSS</sequence>
<evidence type="ECO:0000313" key="1">
    <source>
        <dbReference type="EMBL" id="ADI23669.1"/>
    </source>
</evidence>
<dbReference type="InterPro" id="IPR011042">
    <property type="entry name" value="6-blade_b-propeller_TolB-like"/>
</dbReference>
<reference evidence="1" key="1">
    <citation type="submission" date="2010-01" db="EMBL/GenBank/DDBJ databases">
        <title>Genome fragments of uncultured bacteria from the North Pacific subtropical Gyre.</title>
        <authorList>
            <person name="Pham V.D."/>
            <person name="Delong E.F."/>
        </authorList>
    </citation>
    <scope>NUCLEOTIDE SEQUENCE</scope>
</reference>
<dbReference type="Gene3D" id="2.120.10.30">
    <property type="entry name" value="TolB, C-terminal domain"/>
    <property type="match status" value="1"/>
</dbReference>
<name>E7C895_9BACT</name>
<protein>
    <recommendedName>
        <fullName evidence="2">6-bladed beta-propeller</fullName>
    </recommendedName>
</protein>
<proteinExistence type="predicted"/>
<organism evidence="1">
    <name type="scientific">uncultured Gemmatimonadales bacterium HF4000_15H13</name>
    <dbReference type="NCBI Taxonomy" id="723618"/>
    <lineage>
        <taxon>Bacteria</taxon>
        <taxon>Pseudomonadati</taxon>
        <taxon>Gemmatimonadota</taxon>
        <taxon>Gemmatimonadia</taxon>
        <taxon>Gemmatimonadales</taxon>
        <taxon>environmental samples</taxon>
    </lineage>
</organism>
<dbReference type="AlphaFoldDB" id="E7C895"/>
<evidence type="ECO:0008006" key="2">
    <source>
        <dbReference type="Google" id="ProtNLM"/>
    </source>
</evidence>
<accession>E7C895</accession>